<keyword evidence="3" id="KW-1185">Reference proteome</keyword>
<dbReference type="STRING" id="479433.Caci_1759"/>
<proteinExistence type="predicted"/>
<dbReference type="OrthoDB" id="3469168at2"/>
<feature type="domain" description="Band 7" evidence="1">
    <location>
        <begin position="24"/>
        <end position="194"/>
    </location>
</feature>
<dbReference type="KEGG" id="cai:Caci_1759"/>
<dbReference type="SUPFAM" id="SSF117892">
    <property type="entry name" value="Band 7/SPFH domain"/>
    <property type="match status" value="1"/>
</dbReference>
<dbReference type="HOGENOM" id="CLU_069124_0_0_11"/>
<dbReference type="eggNOG" id="COG0330">
    <property type="taxonomic scope" value="Bacteria"/>
</dbReference>
<dbReference type="Gene3D" id="3.30.479.30">
    <property type="entry name" value="Band 7 domain"/>
    <property type="match status" value="1"/>
</dbReference>
<dbReference type="Proteomes" id="UP000000851">
    <property type="component" value="Chromosome"/>
</dbReference>
<dbReference type="InterPro" id="IPR036013">
    <property type="entry name" value="Band_7/SPFH_dom_sf"/>
</dbReference>
<protein>
    <submittedName>
        <fullName evidence="2">Band 7 protein</fullName>
    </submittedName>
</protein>
<dbReference type="AlphaFoldDB" id="C7QCX0"/>
<dbReference type="EMBL" id="CP001700">
    <property type="protein sequence ID" value="ACU70680.1"/>
    <property type="molecule type" value="Genomic_DNA"/>
</dbReference>
<evidence type="ECO:0000259" key="1">
    <source>
        <dbReference type="Pfam" id="PF01145"/>
    </source>
</evidence>
<organism evidence="2 3">
    <name type="scientific">Catenulispora acidiphila (strain DSM 44928 / JCM 14897 / NBRC 102108 / NRRL B-24433 / ID139908)</name>
    <dbReference type="NCBI Taxonomy" id="479433"/>
    <lineage>
        <taxon>Bacteria</taxon>
        <taxon>Bacillati</taxon>
        <taxon>Actinomycetota</taxon>
        <taxon>Actinomycetes</taxon>
        <taxon>Catenulisporales</taxon>
        <taxon>Catenulisporaceae</taxon>
        <taxon>Catenulispora</taxon>
    </lineage>
</organism>
<evidence type="ECO:0000313" key="3">
    <source>
        <dbReference type="Proteomes" id="UP000000851"/>
    </source>
</evidence>
<reference evidence="2 3" key="1">
    <citation type="journal article" date="2009" name="Stand. Genomic Sci.">
        <title>Complete genome sequence of Catenulispora acidiphila type strain (ID 139908).</title>
        <authorList>
            <person name="Copeland A."/>
            <person name="Lapidus A."/>
            <person name="Glavina Del Rio T."/>
            <person name="Nolan M."/>
            <person name="Lucas S."/>
            <person name="Chen F."/>
            <person name="Tice H."/>
            <person name="Cheng J.F."/>
            <person name="Bruce D."/>
            <person name="Goodwin L."/>
            <person name="Pitluck S."/>
            <person name="Mikhailova N."/>
            <person name="Pati A."/>
            <person name="Ivanova N."/>
            <person name="Mavromatis K."/>
            <person name="Chen A."/>
            <person name="Palaniappan K."/>
            <person name="Chain P."/>
            <person name="Land M."/>
            <person name="Hauser L."/>
            <person name="Chang Y.J."/>
            <person name="Jeffries C.D."/>
            <person name="Chertkov O."/>
            <person name="Brettin T."/>
            <person name="Detter J.C."/>
            <person name="Han C."/>
            <person name="Ali Z."/>
            <person name="Tindall B.J."/>
            <person name="Goker M."/>
            <person name="Bristow J."/>
            <person name="Eisen J.A."/>
            <person name="Markowitz V."/>
            <person name="Hugenholtz P."/>
            <person name="Kyrpides N.C."/>
            <person name="Klenk H.P."/>
        </authorList>
    </citation>
    <scope>NUCLEOTIDE SEQUENCE [LARGE SCALE GENOMIC DNA]</scope>
    <source>
        <strain evidence="3">DSM 44928 / JCM 14897 / NBRC 102108 / NRRL B-24433 / ID139908</strain>
    </source>
</reference>
<name>C7QCX0_CATAD</name>
<dbReference type="Pfam" id="PF01145">
    <property type="entry name" value="Band_7"/>
    <property type="match status" value="1"/>
</dbReference>
<gene>
    <name evidence="2" type="ordered locus">Caci_1759</name>
</gene>
<evidence type="ECO:0000313" key="2">
    <source>
        <dbReference type="EMBL" id="ACU70680.1"/>
    </source>
</evidence>
<sequence>MADITRRLFVSHFRGSPTNHVVHLRRGKVAHEGTGQAFWFRPLSAVLAEVPVDDRELPMLFHARTKDFQDVVVQASMTFRFVDPAVATQRLDFAVDPASGQWRATPLEQVATLLTELAQQHALTLVATLELADALASGTAAVQERVTTGLAADARLTETGIGVLGVRVVAVKPEADVERALRTPTRELIQQEADRAGFERRALAVERERAITENELQSKIELATREEQLVAQEGANARRRATEQAAAARIAAEGDSDRARIAAEGEAERARIATAANAERARIVAEADADALRTRSSANVEDLRAVGAAEAENEAAKLAAYAGLDRGVLFALALREFAGQLPEIGTVNLTPDVLTGLLAKLANGSAGSGAIGSGTAGAVGGGES</sequence>
<accession>C7QCX0</accession>
<dbReference type="RefSeq" id="WP_012785974.1">
    <property type="nucleotide sequence ID" value="NC_013131.1"/>
</dbReference>
<dbReference type="InParanoid" id="C7QCX0"/>
<dbReference type="InterPro" id="IPR001107">
    <property type="entry name" value="Band_7"/>
</dbReference>